<reference evidence="3" key="1">
    <citation type="submission" date="2017-08" db="EMBL/GenBank/DDBJ databases">
        <title>A dynamic microbial community with high functional redundancy inhabits the cold, oxic subseafloor aquifer.</title>
        <authorList>
            <person name="Tully B.J."/>
            <person name="Wheat C.G."/>
            <person name="Glazer B.T."/>
            <person name="Huber J.A."/>
        </authorList>
    </citation>
    <scope>NUCLEOTIDE SEQUENCE [LARGE SCALE GENOMIC DNA]</scope>
</reference>
<feature type="signal peptide" evidence="1">
    <location>
        <begin position="1"/>
        <end position="27"/>
    </location>
</feature>
<gene>
    <name evidence="2" type="ORF">COC19_04165</name>
</gene>
<sequence>MRKINTLLFRILTLCLMGFLASCTVNQLPHSKSQHSSDRRGDYGVLVMAHGGSQAWNKSVEGSLEKLRENYPTEIAFGMADAGSLEAAVRRLESQGVREVGVVRLFISGESWYERTLQIFGLTRGAPAKPDQGVAVENSPMPMGFWKIDSELKFHVSDKGLAQAEEMDEVLLDRVTAMSVNPSAEILAVIAHGPEDNEENSRWIAQISKRTERLKREMNLSDIKVFTLREDWEEKRVGAREVIRDYVQQADLAGQIAIVVPFRVQGFGPYAEVLNGLNYRADQLGLLPHKNVALWIENRAEELRRQAQIYEY</sequence>
<evidence type="ECO:0000313" key="2">
    <source>
        <dbReference type="EMBL" id="PCH61806.1"/>
    </source>
</evidence>
<dbReference type="PROSITE" id="PS51257">
    <property type="entry name" value="PROKAR_LIPOPROTEIN"/>
    <property type="match status" value="1"/>
</dbReference>
<accession>A0A2A4MQB4</accession>
<evidence type="ECO:0000313" key="3">
    <source>
        <dbReference type="Proteomes" id="UP000218172"/>
    </source>
</evidence>
<dbReference type="Gene3D" id="3.40.50.1400">
    <property type="match status" value="1"/>
</dbReference>
<evidence type="ECO:0008006" key="4">
    <source>
        <dbReference type="Google" id="ProtNLM"/>
    </source>
</evidence>
<protein>
    <recommendedName>
        <fullName evidence="4">Cobalamin biosynthesis protein CbiX</fullName>
    </recommendedName>
</protein>
<proteinExistence type="predicted"/>
<keyword evidence="1" id="KW-0732">Signal</keyword>
<dbReference type="AlphaFoldDB" id="A0A2A4MQB4"/>
<comment type="caution">
    <text evidence="2">The sequence shown here is derived from an EMBL/GenBank/DDBJ whole genome shotgun (WGS) entry which is preliminary data.</text>
</comment>
<dbReference type="EMBL" id="NVQR01000057">
    <property type="protein sequence ID" value="PCH61806.1"/>
    <property type="molecule type" value="Genomic_DNA"/>
</dbReference>
<feature type="chain" id="PRO_5013377163" description="Cobalamin biosynthesis protein CbiX" evidence="1">
    <location>
        <begin position="28"/>
        <end position="312"/>
    </location>
</feature>
<dbReference type="SUPFAM" id="SSF53800">
    <property type="entry name" value="Chelatase"/>
    <property type="match status" value="1"/>
</dbReference>
<organism evidence="2 3">
    <name type="scientific">SAR86 cluster bacterium</name>
    <dbReference type="NCBI Taxonomy" id="2030880"/>
    <lineage>
        <taxon>Bacteria</taxon>
        <taxon>Pseudomonadati</taxon>
        <taxon>Pseudomonadota</taxon>
        <taxon>Gammaproteobacteria</taxon>
        <taxon>SAR86 cluster</taxon>
    </lineage>
</organism>
<evidence type="ECO:0000256" key="1">
    <source>
        <dbReference type="SAM" id="SignalP"/>
    </source>
</evidence>
<dbReference type="Proteomes" id="UP000218172">
    <property type="component" value="Unassembled WGS sequence"/>
</dbReference>
<name>A0A2A4MQB4_9GAMM</name>